<dbReference type="PANTHER" id="PTHR30137">
    <property type="entry name" value="LUCIFERASE-LIKE MONOOXYGENASE"/>
    <property type="match status" value="1"/>
</dbReference>
<proteinExistence type="predicted"/>
<dbReference type="AlphaFoldDB" id="A0A381YNV5"/>
<evidence type="ECO:0000313" key="4">
    <source>
        <dbReference type="EMBL" id="SVA78302.1"/>
    </source>
</evidence>
<sequence length="336" mass="38069">VRFGIFDHMERRDQPLSELYEDRLNMVEAAETMGFWCYHKAEHHFTNLDVAPSSNVFFSAAAQRTERIRFGSLVFLLPLYNPARLLEEICTLDQMTKGRLEVGVGKGINPVEHRLWGLDLEETKERFEEVFSILRSGFLGETLSHQGEHYSFDQTPLVLSPYQKGGPPIWYPGNVNYAGSHRLNTIIVGPNSALEGQAKKYRDLIRSAVDDWNPTVETPTIGVMRHIYVATTDEEAVERLNKAFPQYHRNLASLWNHYNTEPDPDPSVGGNLEVAMGAHIVVAGSPETVTKHIQEIVESNCIEYFVGAFAWGDLTHSESLASMELFAREIMPRFVT</sequence>
<organism evidence="4">
    <name type="scientific">marine metagenome</name>
    <dbReference type="NCBI Taxonomy" id="408172"/>
    <lineage>
        <taxon>unclassified sequences</taxon>
        <taxon>metagenomes</taxon>
        <taxon>ecological metagenomes</taxon>
    </lineage>
</organism>
<dbReference type="PANTHER" id="PTHR30137:SF8">
    <property type="entry name" value="BLR5498 PROTEIN"/>
    <property type="match status" value="1"/>
</dbReference>
<dbReference type="InterPro" id="IPR011251">
    <property type="entry name" value="Luciferase-like_dom"/>
</dbReference>
<feature type="non-terminal residue" evidence="4">
    <location>
        <position position="1"/>
    </location>
</feature>
<keyword evidence="1" id="KW-0560">Oxidoreductase</keyword>
<accession>A0A381YNV5</accession>
<reference evidence="4" key="1">
    <citation type="submission" date="2018-05" db="EMBL/GenBank/DDBJ databases">
        <authorList>
            <person name="Lanie J.A."/>
            <person name="Ng W.-L."/>
            <person name="Kazmierczak K.M."/>
            <person name="Andrzejewski T.M."/>
            <person name="Davidsen T.M."/>
            <person name="Wayne K.J."/>
            <person name="Tettelin H."/>
            <person name="Glass J.I."/>
            <person name="Rusch D."/>
            <person name="Podicherti R."/>
            <person name="Tsui H.-C.T."/>
            <person name="Winkler M.E."/>
        </authorList>
    </citation>
    <scope>NUCLEOTIDE SEQUENCE</scope>
</reference>
<dbReference type="Gene3D" id="3.20.20.30">
    <property type="entry name" value="Luciferase-like domain"/>
    <property type="match status" value="1"/>
</dbReference>
<dbReference type="EMBL" id="UINC01018606">
    <property type="protein sequence ID" value="SVA78302.1"/>
    <property type="molecule type" value="Genomic_DNA"/>
</dbReference>
<feature type="domain" description="Luciferase-like" evidence="3">
    <location>
        <begin position="2"/>
        <end position="298"/>
    </location>
</feature>
<evidence type="ECO:0000256" key="2">
    <source>
        <dbReference type="ARBA" id="ARBA00023033"/>
    </source>
</evidence>
<name>A0A381YNV5_9ZZZZ</name>
<gene>
    <name evidence="4" type="ORF">METZ01_LOCUS131156</name>
</gene>
<keyword evidence="2" id="KW-0503">Monooxygenase</keyword>
<dbReference type="GO" id="GO:0005829">
    <property type="term" value="C:cytosol"/>
    <property type="evidence" value="ECO:0007669"/>
    <property type="project" value="TreeGrafter"/>
</dbReference>
<evidence type="ECO:0000259" key="3">
    <source>
        <dbReference type="Pfam" id="PF00296"/>
    </source>
</evidence>
<protein>
    <recommendedName>
        <fullName evidence="3">Luciferase-like domain-containing protein</fullName>
    </recommendedName>
</protein>
<dbReference type="InterPro" id="IPR036661">
    <property type="entry name" value="Luciferase-like_sf"/>
</dbReference>
<dbReference type="GO" id="GO:0004497">
    <property type="term" value="F:monooxygenase activity"/>
    <property type="evidence" value="ECO:0007669"/>
    <property type="project" value="UniProtKB-KW"/>
</dbReference>
<dbReference type="Pfam" id="PF00296">
    <property type="entry name" value="Bac_luciferase"/>
    <property type="match status" value="1"/>
</dbReference>
<dbReference type="InterPro" id="IPR050766">
    <property type="entry name" value="Bact_Lucif_Oxidored"/>
</dbReference>
<dbReference type="SUPFAM" id="SSF51679">
    <property type="entry name" value="Bacterial luciferase-like"/>
    <property type="match status" value="1"/>
</dbReference>
<evidence type="ECO:0000256" key="1">
    <source>
        <dbReference type="ARBA" id="ARBA00023002"/>
    </source>
</evidence>
<dbReference type="GO" id="GO:0016705">
    <property type="term" value="F:oxidoreductase activity, acting on paired donors, with incorporation or reduction of molecular oxygen"/>
    <property type="evidence" value="ECO:0007669"/>
    <property type="project" value="InterPro"/>
</dbReference>